<organism evidence="8 9">
    <name type="scientific">Paucidesulfovibrio gracilis DSM 16080</name>
    <dbReference type="NCBI Taxonomy" id="1121449"/>
    <lineage>
        <taxon>Bacteria</taxon>
        <taxon>Pseudomonadati</taxon>
        <taxon>Thermodesulfobacteriota</taxon>
        <taxon>Desulfovibrionia</taxon>
        <taxon>Desulfovibrionales</taxon>
        <taxon>Desulfovibrionaceae</taxon>
        <taxon>Paucidesulfovibrio</taxon>
    </lineage>
</organism>
<feature type="transmembrane region" description="Helical" evidence="6">
    <location>
        <begin position="243"/>
        <end position="265"/>
    </location>
</feature>
<gene>
    <name evidence="8" type="ORF">SAMN02745704_01598</name>
</gene>
<evidence type="ECO:0000256" key="5">
    <source>
        <dbReference type="ARBA" id="ARBA00023136"/>
    </source>
</evidence>
<reference evidence="8 9" key="1">
    <citation type="submission" date="2017-02" db="EMBL/GenBank/DDBJ databases">
        <authorList>
            <person name="Peterson S.W."/>
        </authorList>
    </citation>
    <scope>NUCLEOTIDE SEQUENCE [LARGE SCALE GENOMIC DNA]</scope>
    <source>
        <strain evidence="8 9">DSM 16080</strain>
    </source>
</reference>
<comment type="subcellular location">
    <subcellularLocation>
        <location evidence="1">Endomembrane system</location>
        <topology evidence="1">Multi-pass membrane protein</topology>
    </subcellularLocation>
</comment>
<evidence type="ECO:0000313" key="8">
    <source>
        <dbReference type="EMBL" id="SKA83161.1"/>
    </source>
</evidence>
<keyword evidence="5 6" id="KW-0472">Membrane</keyword>
<feature type="transmembrane region" description="Helical" evidence="6">
    <location>
        <begin position="182"/>
        <end position="200"/>
    </location>
</feature>
<keyword evidence="3 6" id="KW-0812">Transmembrane</keyword>
<dbReference type="Gene3D" id="1.20.1250.20">
    <property type="entry name" value="MFS general substrate transporter like domains"/>
    <property type="match status" value="1"/>
</dbReference>
<proteinExistence type="predicted"/>
<dbReference type="AlphaFoldDB" id="A0A1T4X2R4"/>
<dbReference type="Proteomes" id="UP000190027">
    <property type="component" value="Unassembled WGS sequence"/>
</dbReference>
<feature type="transmembrane region" description="Helical" evidence="6">
    <location>
        <begin position="299"/>
        <end position="317"/>
    </location>
</feature>
<dbReference type="GO" id="GO:0022857">
    <property type="term" value="F:transmembrane transporter activity"/>
    <property type="evidence" value="ECO:0007669"/>
    <property type="project" value="InterPro"/>
</dbReference>
<dbReference type="Pfam" id="PF11700">
    <property type="entry name" value="ATG22"/>
    <property type="match status" value="2"/>
</dbReference>
<evidence type="ECO:0000256" key="6">
    <source>
        <dbReference type="SAM" id="Phobius"/>
    </source>
</evidence>
<feature type="transmembrane region" description="Helical" evidence="6">
    <location>
        <begin position="12"/>
        <end position="32"/>
    </location>
</feature>
<feature type="transmembrane region" description="Helical" evidence="6">
    <location>
        <begin position="362"/>
        <end position="384"/>
    </location>
</feature>
<evidence type="ECO:0000256" key="1">
    <source>
        <dbReference type="ARBA" id="ARBA00004127"/>
    </source>
</evidence>
<evidence type="ECO:0000256" key="4">
    <source>
        <dbReference type="ARBA" id="ARBA00022989"/>
    </source>
</evidence>
<dbReference type="InterPro" id="IPR024671">
    <property type="entry name" value="Atg22-like"/>
</dbReference>
<dbReference type="PANTHER" id="PTHR23519:SF1">
    <property type="entry name" value="AUTOPHAGY-RELATED PROTEIN 22"/>
    <property type="match status" value="1"/>
</dbReference>
<feature type="transmembrane region" description="Helical" evidence="6">
    <location>
        <begin position="323"/>
        <end position="341"/>
    </location>
</feature>
<name>A0A1T4X2R4_9BACT</name>
<evidence type="ECO:0000259" key="7">
    <source>
        <dbReference type="PROSITE" id="PS50850"/>
    </source>
</evidence>
<dbReference type="EMBL" id="FUYC01000006">
    <property type="protein sequence ID" value="SKA83161.1"/>
    <property type="molecule type" value="Genomic_DNA"/>
</dbReference>
<accession>A0A1T4X2R4</accession>
<evidence type="ECO:0000313" key="9">
    <source>
        <dbReference type="Proteomes" id="UP000190027"/>
    </source>
</evidence>
<dbReference type="OrthoDB" id="9768783at2"/>
<protein>
    <submittedName>
        <fullName evidence="8">MFS transporter, UMF1 family</fullName>
    </submittedName>
</protein>
<dbReference type="GO" id="GO:0012505">
    <property type="term" value="C:endomembrane system"/>
    <property type="evidence" value="ECO:0007669"/>
    <property type="project" value="UniProtKB-SubCell"/>
</dbReference>
<feature type="transmembrane region" description="Helical" evidence="6">
    <location>
        <begin position="144"/>
        <end position="162"/>
    </location>
</feature>
<feature type="transmembrane region" description="Helical" evidence="6">
    <location>
        <begin position="102"/>
        <end position="123"/>
    </location>
</feature>
<dbReference type="InterPro" id="IPR036259">
    <property type="entry name" value="MFS_trans_sf"/>
</dbReference>
<dbReference type="InterPro" id="IPR020846">
    <property type="entry name" value="MFS_dom"/>
</dbReference>
<feature type="transmembrane region" description="Helical" evidence="6">
    <location>
        <begin position="44"/>
        <end position="65"/>
    </location>
</feature>
<feature type="domain" description="Major facilitator superfamily (MFS) profile" evidence="7">
    <location>
        <begin position="234"/>
        <end position="419"/>
    </location>
</feature>
<keyword evidence="9" id="KW-1185">Reference proteome</keyword>
<dbReference type="RefSeq" id="WP_078717170.1">
    <property type="nucleotide sequence ID" value="NZ_FUYC01000006.1"/>
</dbReference>
<keyword evidence="2" id="KW-0813">Transport</keyword>
<dbReference type="InterPro" id="IPR050495">
    <property type="entry name" value="ATG22/LtaA_families"/>
</dbReference>
<sequence>MRRELWSWALYDWANNGFFTPIQTFVFAAYFAGAVAANPETGTALWGNMLGIAGLTVGLGGPLLGPVADQHGRRKPWVAAFTLLCVSATALLWFVRPSPDCVWFALVLVCLGTIGAEAAMIFYNAMLPDLVSPQRMGRWSGWGWGLGYVGGLTCLLLALFGFIQEPAWVALPRTGAEHIRSIGPFSALWYLVFALPLFLWTPDTAGSGRPFTSCMASGFAQFRASLRNVRAHKHIVRFLVARMLYNDGLTTMFAFGGIYAAGTFGLSTQEVIYFGIGLNITAGLGAVVFAWLDDRVGARATILLSLVGLIVPGLVILVTRSQALFWIFGLLLGIFVGPVQASSRSWLARVAPEELRAQMFGLFALSGKLTSFAGPLLVGWITLLAGSQRMGMSTVIMMYVLGALVMLGVPRADQMRSQG</sequence>
<evidence type="ECO:0000256" key="3">
    <source>
        <dbReference type="ARBA" id="ARBA00022692"/>
    </source>
</evidence>
<feature type="transmembrane region" description="Helical" evidence="6">
    <location>
        <begin position="390"/>
        <end position="409"/>
    </location>
</feature>
<keyword evidence="4 6" id="KW-1133">Transmembrane helix</keyword>
<evidence type="ECO:0000256" key="2">
    <source>
        <dbReference type="ARBA" id="ARBA00022448"/>
    </source>
</evidence>
<dbReference type="SUPFAM" id="SSF103473">
    <property type="entry name" value="MFS general substrate transporter"/>
    <property type="match status" value="1"/>
</dbReference>
<dbReference type="PANTHER" id="PTHR23519">
    <property type="entry name" value="AUTOPHAGY-RELATED PROTEIN 22"/>
    <property type="match status" value="1"/>
</dbReference>
<feature type="transmembrane region" description="Helical" evidence="6">
    <location>
        <begin position="77"/>
        <end position="96"/>
    </location>
</feature>
<dbReference type="PROSITE" id="PS50850">
    <property type="entry name" value="MFS"/>
    <property type="match status" value="1"/>
</dbReference>
<feature type="transmembrane region" description="Helical" evidence="6">
    <location>
        <begin position="271"/>
        <end position="292"/>
    </location>
</feature>
<dbReference type="STRING" id="1121449.SAMN02745704_01598"/>